<dbReference type="Proteomes" id="UP000189660">
    <property type="component" value="Chromosome"/>
</dbReference>
<sequence length="36" mass="4227">MFHENNISPGLSWYEFSVAERPTYPSLHEKKTVMSL</sequence>
<reference evidence="1 2" key="1">
    <citation type="submission" date="2016-11" db="EMBL/GenBank/DDBJ databases">
        <title>Comparative genomics of Bartonella apis.</title>
        <authorList>
            <person name="Engel P."/>
        </authorList>
    </citation>
    <scope>NUCLEOTIDE SEQUENCE [LARGE SCALE GENOMIC DNA]</scope>
    <source>
        <strain evidence="1 2">BBC0178</strain>
    </source>
</reference>
<evidence type="ECO:0000313" key="1">
    <source>
        <dbReference type="EMBL" id="AQT43421.1"/>
    </source>
</evidence>
<name>A0A1U9MD89_9HYPH</name>
<proteinExistence type="predicted"/>
<dbReference type="EMBL" id="CP015820">
    <property type="protein sequence ID" value="AQT43421.1"/>
    <property type="molecule type" value="Genomic_DNA"/>
</dbReference>
<evidence type="ECO:0000313" key="2">
    <source>
        <dbReference type="Proteomes" id="UP000189660"/>
    </source>
</evidence>
<dbReference type="AlphaFoldDB" id="A0A1U9MD89"/>
<organism evidence="1 2">
    <name type="scientific">Bartonella apihabitans</name>
    <dbReference type="NCBI Taxonomy" id="2750929"/>
    <lineage>
        <taxon>Bacteria</taxon>
        <taxon>Pseudomonadati</taxon>
        <taxon>Pseudomonadota</taxon>
        <taxon>Alphaproteobacteria</taxon>
        <taxon>Hyphomicrobiales</taxon>
        <taxon>Bartonellaceae</taxon>
        <taxon>Bartonella</taxon>
    </lineage>
</organism>
<accession>A0A1U9MD89</accession>
<dbReference type="KEGG" id="bapa:BBC0178_019790"/>
<protein>
    <submittedName>
        <fullName evidence="1">Uncharacterized protein</fullName>
    </submittedName>
</protein>
<gene>
    <name evidence="1" type="ORF">BBC0178_019790</name>
</gene>
<keyword evidence="2" id="KW-1185">Reference proteome</keyword>